<evidence type="ECO:0000256" key="7">
    <source>
        <dbReference type="ARBA" id="ARBA00023012"/>
    </source>
</evidence>
<dbReference type="EMBL" id="QNRR01000020">
    <property type="protein sequence ID" value="RBP35638.1"/>
    <property type="molecule type" value="Genomic_DNA"/>
</dbReference>
<dbReference type="SUPFAM" id="SSF47384">
    <property type="entry name" value="Homodimeric domain of signal transducing histidine kinase"/>
    <property type="match status" value="1"/>
</dbReference>
<keyword evidence="12" id="KW-1185">Reference proteome</keyword>
<feature type="domain" description="HAMP" evidence="10">
    <location>
        <begin position="181"/>
        <end position="234"/>
    </location>
</feature>
<dbReference type="PROSITE" id="PS50885">
    <property type="entry name" value="HAMP"/>
    <property type="match status" value="1"/>
</dbReference>
<dbReference type="GO" id="GO:0000155">
    <property type="term" value="F:phosphorelay sensor kinase activity"/>
    <property type="evidence" value="ECO:0007669"/>
    <property type="project" value="InterPro"/>
</dbReference>
<keyword evidence="8" id="KW-0812">Transmembrane</keyword>
<keyword evidence="7" id="KW-0902">Two-component regulatory system</keyword>
<evidence type="ECO:0000313" key="12">
    <source>
        <dbReference type="Proteomes" id="UP000253426"/>
    </source>
</evidence>
<dbReference type="SMART" id="SM00304">
    <property type="entry name" value="HAMP"/>
    <property type="match status" value="1"/>
</dbReference>
<dbReference type="RefSeq" id="WP_113962190.1">
    <property type="nucleotide sequence ID" value="NZ_QNRR01000020.1"/>
</dbReference>
<dbReference type="AlphaFoldDB" id="A0A366H1J4"/>
<gene>
    <name evidence="11" type="ORF">DES53_1206</name>
</gene>
<dbReference type="SMART" id="SM00387">
    <property type="entry name" value="HATPase_c"/>
    <property type="match status" value="1"/>
</dbReference>
<sequence length="458" mass="49997">MKRLSSIRVRLVGLIGLLLFVVLGGFGYMAWHRESVARIAAVDRALEERFNILISGFRPEAGQRVDEVSEPRLSPRARELFANGSGEDFYYVVWRKDGSIQARSQNAPEISLPAQTSNPKEIRERGVFRELVHFTPTGRCFVVGRNLHKDLDAMQADAGSLAVAGTAILLIGLALAWWIASSVTGPLQEVSRTAKQIAAGDLSQRINKSGPDDELGELVKVLNETFSRLEAAFSRQKQFTADASHELRTPVSLILAHAQGALLREQTPADYREALTDCVLAAQRMKALIESLLDLARFDADVEEMRLEPCDLAVLTRECTEQLRLLADSKTLRLNLDLQAAPCHGDSVRLKQVISNLVVNAIHFTPAEGGITLTTSGEQTARFSIIDTGPGIDAAQLPLIFERFRRSDASRTRATGGTGLGLAICKAIVEAHGGTIAVDSELRQGTKFIVDVPLRANA</sequence>
<dbReference type="Pfam" id="PF00512">
    <property type="entry name" value="HisKA"/>
    <property type="match status" value="1"/>
</dbReference>
<dbReference type="SUPFAM" id="SSF158472">
    <property type="entry name" value="HAMP domain-like"/>
    <property type="match status" value="1"/>
</dbReference>
<dbReference type="Gene3D" id="1.10.287.130">
    <property type="match status" value="1"/>
</dbReference>
<name>A0A366H1J4_9BACT</name>
<dbReference type="InterPro" id="IPR003594">
    <property type="entry name" value="HATPase_dom"/>
</dbReference>
<protein>
    <recommendedName>
        <fullName evidence="3">histidine kinase</fullName>
        <ecNumber evidence="3">2.7.13.3</ecNumber>
    </recommendedName>
</protein>
<feature type="transmembrane region" description="Helical" evidence="8">
    <location>
        <begin position="158"/>
        <end position="180"/>
    </location>
</feature>
<comment type="catalytic activity">
    <reaction evidence="1">
        <text>ATP + protein L-histidine = ADP + protein N-phospho-L-histidine.</text>
        <dbReference type="EC" id="2.7.13.3"/>
    </reaction>
</comment>
<keyword evidence="5" id="KW-0808">Transferase</keyword>
<comment type="caution">
    <text evidence="11">The sequence shown here is derived from an EMBL/GenBank/DDBJ whole genome shotgun (WGS) entry which is preliminary data.</text>
</comment>
<keyword evidence="6 11" id="KW-0418">Kinase</keyword>
<dbReference type="Gene3D" id="6.10.340.10">
    <property type="match status" value="1"/>
</dbReference>
<keyword evidence="8" id="KW-0472">Membrane</keyword>
<organism evidence="11 12">
    <name type="scientific">Roseimicrobium gellanilyticum</name>
    <dbReference type="NCBI Taxonomy" id="748857"/>
    <lineage>
        <taxon>Bacteria</taxon>
        <taxon>Pseudomonadati</taxon>
        <taxon>Verrucomicrobiota</taxon>
        <taxon>Verrucomicrobiia</taxon>
        <taxon>Verrucomicrobiales</taxon>
        <taxon>Verrucomicrobiaceae</taxon>
        <taxon>Roseimicrobium</taxon>
    </lineage>
</organism>
<dbReference type="CDD" id="cd00082">
    <property type="entry name" value="HisKA"/>
    <property type="match status" value="1"/>
</dbReference>
<dbReference type="Proteomes" id="UP000253426">
    <property type="component" value="Unassembled WGS sequence"/>
</dbReference>
<evidence type="ECO:0000256" key="2">
    <source>
        <dbReference type="ARBA" id="ARBA00004370"/>
    </source>
</evidence>
<evidence type="ECO:0000256" key="5">
    <source>
        <dbReference type="ARBA" id="ARBA00022679"/>
    </source>
</evidence>
<keyword evidence="8" id="KW-1133">Transmembrane helix</keyword>
<comment type="subcellular location">
    <subcellularLocation>
        <location evidence="2">Membrane</location>
    </subcellularLocation>
</comment>
<dbReference type="Pfam" id="PF00672">
    <property type="entry name" value="HAMP"/>
    <property type="match status" value="1"/>
</dbReference>
<evidence type="ECO:0000313" key="11">
    <source>
        <dbReference type="EMBL" id="RBP35638.1"/>
    </source>
</evidence>
<dbReference type="EC" id="2.7.13.3" evidence="3"/>
<feature type="domain" description="Histidine kinase" evidence="9">
    <location>
        <begin position="242"/>
        <end position="456"/>
    </location>
</feature>
<dbReference type="Gene3D" id="3.30.565.10">
    <property type="entry name" value="Histidine kinase-like ATPase, C-terminal domain"/>
    <property type="match status" value="1"/>
</dbReference>
<dbReference type="CDD" id="cd06225">
    <property type="entry name" value="HAMP"/>
    <property type="match status" value="1"/>
</dbReference>
<evidence type="ECO:0000256" key="6">
    <source>
        <dbReference type="ARBA" id="ARBA00022777"/>
    </source>
</evidence>
<evidence type="ECO:0000259" key="9">
    <source>
        <dbReference type="PROSITE" id="PS50109"/>
    </source>
</evidence>
<dbReference type="InterPro" id="IPR036097">
    <property type="entry name" value="HisK_dim/P_sf"/>
</dbReference>
<dbReference type="Pfam" id="PF02518">
    <property type="entry name" value="HATPase_c"/>
    <property type="match status" value="1"/>
</dbReference>
<feature type="transmembrane region" description="Helical" evidence="8">
    <location>
        <begin position="12"/>
        <end position="31"/>
    </location>
</feature>
<dbReference type="PANTHER" id="PTHR43711:SF1">
    <property type="entry name" value="HISTIDINE KINASE 1"/>
    <property type="match status" value="1"/>
</dbReference>
<evidence type="ECO:0000256" key="8">
    <source>
        <dbReference type="SAM" id="Phobius"/>
    </source>
</evidence>
<dbReference type="InterPro" id="IPR003660">
    <property type="entry name" value="HAMP_dom"/>
</dbReference>
<dbReference type="CDD" id="cd16922">
    <property type="entry name" value="HATPase_EvgS-ArcB-TorS-like"/>
    <property type="match status" value="1"/>
</dbReference>
<dbReference type="SUPFAM" id="SSF55874">
    <property type="entry name" value="ATPase domain of HSP90 chaperone/DNA topoisomerase II/histidine kinase"/>
    <property type="match status" value="1"/>
</dbReference>
<dbReference type="InterPro" id="IPR050736">
    <property type="entry name" value="Sensor_HK_Regulatory"/>
</dbReference>
<dbReference type="InterPro" id="IPR003661">
    <property type="entry name" value="HisK_dim/P_dom"/>
</dbReference>
<dbReference type="InterPro" id="IPR004358">
    <property type="entry name" value="Sig_transdc_His_kin-like_C"/>
</dbReference>
<dbReference type="InterPro" id="IPR036890">
    <property type="entry name" value="HATPase_C_sf"/>
</dbReference>
<dbReference type="OrthoDB" id="9796330at2"/>
<evidence type="ECO:0000256" key="1">
    <source>
        <dbReference type="ARBA" id="ARBA00000085"/>
    </source>
</evidence>
<dbReference type="PRINTS" id="PR00344">
    <property type="entry name" value="BCTRLSENSOR"/>
</dbReference>
<dbReference type="GO" id="GO:0016020">
    <property type="term" value="C:membrane"/>
    <property type="evidence" value="ECO:0007669"/>
    <property type="project" value="UniProtKB-SubCell"/>
</dbReference>
<proteinExistence type="predicted"/>
<keyword evidence="4" id="KW-0597">Phosphoprotein</keyword>
<evidence type="ECO:0000256" key="4">
    <source>
        <dbReference type="ARBA" id="ARBA00022553"/>
    </source>
</evidence>
<dbReference type="FunFam" id="3.30.565.10:FF:000006">
    <property type="entry name" value="Sensor histidine kinase WalK"/>
    <property type="match status" value="1"/>
</dbReference>
<dbReference type="PROSITE" id="PS50109">
    <property type="entry name" value="HIS_KIN"/>
    <property type="match status" value="1"/>
</dbReference>
<dbReference type="SMART" id="SM00388">
    <property type="entry name" value="HisKA"/>
    <property type="match status" value="1"/>
</dbReference>
<evidence type="ECO:0000256" key="3">
    <source>
        <dbReference type="ARBA" id="ARBA00012438"/>
    </source>
</evidence>
<evidence type="ECO:0000259" key="10">
    <source>
        <dbReference type="PROSITE" id="PS50885"/>
    </source>
</evidence>
<accession>A0A366H1J4</accession>
<dbReference type="PANTHER" id="PTHR43711">
    <property type="entry name" value="TWO-COMPONENT HISTIDINE KINASE"/>
    <property type="match status" value="1"/>
</dbReference>
<reference evidence="11 12" key="1">
    <citation type="submission" date="2018-06" db="EMBL/GenBank/DDBJ databases">
        <title>Genomic Encyclopedia of Type Strains, Phase IV (KMG-IV): sequencing the most valuable type-strain genomes for metagenomic binning, comparative biology and taxonomic classification.</title>
        <authorList>
            <person name="Goeker M."/>
        </authorList>
    </citation>
    <scope>NUCLEOTIDE SEQUENCE [LARGE SCALE GENOMIC DNA]</scope>
    <source>
        <strain evidence="11 12">DSM 25532</strain>
    </source>
</reference>
<dbReference type="InterPro" id="IPR005467">
    <property type="entry name" value="His_kinase_dom"/>
</dbReference>